<gene>
    <name evidence="2" type="ORF">Hypma_006398</name>
</gene>
<name>A0A369K2L7_HYPMA</name>
<evidence type="ECO:0000256" key="1">
    <source>
        <dbReference type="SAM" id="MobiDB-lite"/>
    </source>
</evidence>
<dbReference type="OrthoDB" id="5422613at2759"/>
<evidence type="ECO:0000313" key="3">
    <source>
        <dbReference type="Proteomes" id="UP000076154"/>
    </source>
</evidence>
<comment type="caution">
    <text evidence="2">The sequence shown here is derived from an EMBL/GenBank/DDBJ whole genome shotgun (WGS) entry which is preliminary data.</text>
</comment>
<proteinExistence type="predicted"/>
<dbReference type="STRING" id="39966.A0A369K2L7"/>
<protein>
    <recommendedName>
        <fullName evidence="4">C2H2-type domain-containing protein</fullName>
    </recommendedName>
</protein>
<dbReference type="PANTHER" id="PTHR38167:SF1">
    <property type="entry name" value="C2H2-TYPE DOMAIN-CONTAINING PROTEIN"/>
    <property type="match status" value="1"/>
</dbReference>
<evidence type="ECO:0008006" key="4">
    <source>
        <dbReference type="Google" id="ProtNLM"/>
    </source>
</evidence>
<feature type="compositionally biased region" description="Acidic residues" evidence="1">
    <location>
        <begin position="24"/>
        <end position="47"/>
    </location>
</feature>
<dbReference type="Proteomes" id="UP000076154">
    <property type="component" value="Unassembled WGS sequence"/>
</dbReference>
<sequence>MSEATSEGPGPDVEVIDLTGLSDSSEEEEDQDEEGENEDEERSEGDGSDTGLSSEVEVLVNETSRARLHDAIATVSEERLRRLVSSMVDVIPDVEEMLTRELITLKRKTRDMVPRWEMCCQCDEEFDMAERREDEECAFHPGELEVDEEGFPDHDEDCHGPMDTPENRRNFPENFTWTCCGWTSSSEGCVHGVHKAAVARKKRRI</sequence>
<dbReference type="PANTHER" id="PTHR38167">
    <property type="entry name" value="C2H2-TYPE DOMAIN-CONTAINING PROTEIN"/>
    <property type="match status" value="1"/>
</dbReference>
<evidence type="ECO:0000313" key="2">
    <source>
        <dbReference type="EMBL" id="RDB26004.1"/>
    </source>
</evidence>
<organism evidence="2 3">
    <name type="scientific">Hypsizygus marmoreus</name>
    <name type="common">White beech mushroom</name>
    <name type="synonym">Agaricus marmoreus</name>
    <dbReference type="NCBI Taxonomy" id="39966"/>
    <lineage>
        <taxon>Eukaryota</taxon>
        <taxon>Fungi</taxon>
        <taxon>Dikarya</taxon>
        <taxon>Basidiomycota</taxon>
        <taxon>Agaricomycotina</taxon>
        <taxon>Agaricomycetes</taxon>
        <taxon>Agaricomycetidae</taxon>
        <taxon>Agaricales</taxon>
        <taxon>Tricholomatineae</taxon>
        <taxon>Lyophyllaceae</taxon>
        <taxon>Hypsizygus</taxon>
    </lineage>
</organism>
<feature type="region of interest" description="Disordered" evidence="1">
    <location>
        <begin position="1"/>
        <end position="53"/>
    </location>
</feature>
<accession>A0A369K2L7</accession>
<reference evidence="2" key="1">
    <citation type="submission" date="2018-04" db="EMBL/GenBank/DDBJ databases">
        <title>Whole genome sequencing of Hypsizygus marmoreus.</title>
        <authorList>
            <person name="Choi I.-G."/>
            <person name="Min B."/>
            <person name="Kim J.-G."/>
            <person name="Kim S."/>
            <person name="Oh Y.-L."/>
            <person name="Kong W.-S."/>
            <person name="Park H."/>
            <person name="Jeong J."/>
            <person name="Song E.-S."/>
        </authorList>
    </citation>
    <scope>NUCLEOTIDE SEQUENCE [LARGE SCALE GENOMIC DNA]</scope>
    <source>
        <strain evidence="2">51987-8</strain>
    </source>
</reference>
<keyword evidence="3" id="KW-1185">Reference proteome</keyword>
<dbReference type="EMBL" id="LUEZ02000040">
    <property type="protein sequence ID" value="RDB26004.1"/>
    <property type="molecule type" value="Genomic_DNA"/>
</dbReference>
<dbReference type="InParanoid" id="A0A369K2L7"/>
<dbReference type="AlphaFoldDB" id="A0A369K2L7"/>